<evidence type="ECO:0000256" key="4">
    <source>
        <dbReference type="ARBA" id="ARBA00022806"/>
    </source>
</evidence>
<evidence type="ECO:0000259" key="14">
    <source>
        <dbReference type="PROSITE" id="PS51198"/>
    </source>
</evidence>
<dbReference type="SUPFAM" id="SSF56300">
    <property type="entry name" value="Metallo-dependent phosphatases"/>
    <property type="match status" value="1"/>
</dbReference>
<feature type="compositionally biased region" description="Basic and acidic residues" evidence="12">
    <location>
        <begin position="2188"/>
        <end position="2208"/>
    </location>
</feature>
<keyword evidence="3 10" id="KW-0378">Hydrolase</keyword>
<dbReference type="EMBL" id="CAMXCT020000001">
    <property type="protein sequence ID" value="CAL1125457.1"/>
    <property type="molecule type" value="Genomic_DNA"/>
</dbReference>
<keyword evidence="13" id="KW-1133">Transmembrane helix</keyword>
<feature type="domain" description="UvrD-like helicase C-terminal" evidence="15">
    <location>
        <begin position="283"/>
        <end position="562"/>
    </location>
</feature>
<feature type="coiled-coil region" evidence="11">
    <location>
        <begin position="1247"/>
        <end position="1305"/>
    </location>
</feature>
<dbReference type="EC" id="5.6.2.4" evidence="8"/>
<evidence type="ECO:0000313" key="18">
    <source>
        <dbReference type="Proteomes" id="UP001152797"/>
    </source>
</evidence>
<evidence type="ECO:0000256" key="9">
    <source>
        <dbReference type="ARBA" id="ARBA00048988"/>
    </source>
</evidence>
<reference evidence="17" key="2">
    <citation type="submission" date="2024-04" db="EMBL/GenBank/DDBJ databases">
        <authorList>
            <person name="Chen Y."/>
            <person name="Shah S."/>
            <person name="Dougan E. K."/>
            <person name="Thang M."/>
            <person name="Chan C."/>
        </authorList>
    </citation>
    <scope>NUCLEOTIDE SEQUENCE [LARGE SCALE GENOMIC DNA]</scope>
</reference>
<evidence type="ECO:0000256" key="5">
    <source>
        <dbReference type="ARBA" id="ARBA00022840"/>
    </source>
</evidence>
<dbReference type="Pfam" id="PF13514">
    <property type="entry name" value="AAA_27"/>
    <property type="match status" value="1"/>
</dbReference>
<dbReference type="CDD" id="cd00840">
    <property type="entry name" value="MPP_Mre11_N"/>
    <property type="match status" value="1"/>
</dbReference>
<dbReference type="Gene3D" id="3.40.50.300">
    <property type="entry name" value="P-loop containing nucleotide triphosphate hydrolases"/>
    <property type="match status" value="4"/>
</dbReference>
<comment type="similarity">
    <text evidence="1">Belongs to the helicase family. UvrD subfamily.</text>
</comment>
<comment type="catalytic activity">
    <reaction evidence="9">
        <text>ATP + H2O = ADP + phosphate + H(+)</text>
        <dbReference type="Rhea" id="RHEA:13065"/>
        <dbReference type="ChEBI" id="CHEBI:15377"/>
        <dbReference type="ChEBI" id="CHEBI:15378"/>
        <dbReference type="ChEBI" id="CHEBI:30616"/>
        <dbReference type="ChEBI" id="CHEBI:43474"/>
        <dbReference type="ChEBI" id="CHEBI:456216"/>
        <dbReference type="EC" id="5.6.2.4"/>
    </reaction>
</comment>
<feature type="binding site" evidence="10">
    <location>
        <begin position="24"/>
        <end position="31"/>
    </location>
    <ligand>
        <name>ATP</name>
        <dbReference type="ChEBI" id="CHEBI:30616"/>
    </ligand>
</feature>
<feature type="transmembrane region" description="Helical" evidence="13">
    <location>
        <begin position="1537"/>
        <end position="1561"/>
    </location>
</feature>
<feature type="domain" description="UvrD-like helicase ATP-binding" evidence="14">
    <location>
        <begin position="3"/>
        <end position="282"/>
    </location>
</feature>
<dbReference type="InterPro" id="IPR029052">
    <property type="entry name" value="Metallo-depent_PP-like"/>
</dbReference>
<dbReference type="PANTHER" id="PTHR11070:SF64">
    <property type="entry name" value="ATP-DEPENDENT DNA HELICASE REP"/>
    <property type="match status" value="1"/>
</dbReference>
<evidence type="ECO:0000313" key="16">
    <source>
        <dbReference type="EMBL" id="CAI3972082.1"/>
    </source>
</evidence>
<dbReference type="InterPro" id="IPR038734">
    <property type="entry name" value="YhaN_AAA"/>
</dbReference>
<keyword evidence="2 10" id="KW-0547">Nucleotide-binding</keyword>
<feature type="coiled-coil region" evidence="11">
    <location>
        <begin position="1393"/>
        <end position="1420"/>
    </location>
</feature>
<feature type="compositionally biased region" description="Acidic residues" evidence="12">
    <location>
        <begin position="2286"/>
        <end position="2302"/>
    </location>
</feature>
<evidence type="ECO:0000256" key="1">
    <source>
        <dbReference type="ARBA" id="ARBA00009922"/>
    </source>
</evidence>
<feature type="compositionally biased region" description="Basic and acidic residues" evidence="12">
    <location>
        <begin position="2104"/>
        <end position="2127"/>
    </location>
</feature>
<dbReference type="Gene3D" id="1.10.486.10">
    <property type="entry name" value="PCRA, domain 4"/>
    <property type="match status" value="1"/>
</dbReference>
<feature type="coiled-coil region" evidence="11">
    <location>
        <begin position="1711"/>
        <end position="1752"/>
    </location>
</feature>
<dbReference type="Gene3D" id="3.60.21.10">
    <property type="match status" value="1"/>
</dbReference>
<name>A0A9P1FFM3_9DINO</name>
<keyword evidence="11" id="KW-0175">Coiled coil</keyword>
<dbReference type="GO" id="GO:0000725">
    <property type="term" value="P:recombinational repair"/>
    <property type="evidence" value="ECO:0007669"/>
    <property type="project" value="TreeGrafter"/>
</dbReference>
<dbReference type="Pfam" id="PF13361">
    <property type="entry name" value="UvrD_C"/>
    <property type="match status" value="1"/>
</dbReference>
<dbReference type="GO" id="GO:0016787">
    <property type="term" value="F:hydrolase activity"/>
    <property type="evidence" value="ECO:0007669"/>
    <property type="project" value="UniProtKB-UniRule"/>
</dbReference>
<dbReference type="Pfam" id="PF00580">
    <property type="entry name" value="UvrD-helicase"/>
    <property type="match status" value="1"/>
</dbReference>
<feature type="region of interest" description="Disordered" evidence="12">
    <location>
        <begin position="2091"/>
        <end position="2136"/>
    </location>
</feature>
<evidence type="ECO:0000256" key="2">
    <source>
        <dbReference type="ARBA" id="ARBA00022741"/>
    </source>
</evidence>
<feature type="region of interest" description="Disordered" evidence="12">
    <location>
        <begin position="2184"/>
        <end position="2208"/>
    </location>
</feature>
<dbReference type="InterPro" id="IPR041796">
    <property type="entry name" value="Mre11_N"/>
</dbReference>
<dbReference type="CDD" id="cd18807">
    <property type="entry name" value="SF1_C_UvrD"/>
    <property type="match status" value="1"/>
</dbReference>
<keyword evidence="18" id="KW-1185">Reference proteome</keyword>
<evidence type="ECO:0000259" key="15">
    <source>
        <dbReference type="PROSITE" id="PS51217"/>
    </source>
</evidence>
<feature type="region of interest" description="Disordered" evidence="12">
    <location>
        <begin position="2240"/>
        <end position="2302"/>
    </location>
</feature>
<feature type="transmembrane region" description="Helical" evidence="13">
    <location>
        <begin position="1573"/>
        <end position="1595"/>
    </location>
</feature>
<dbReference type="PROSITE" id="PS51198">
    <property type="entry name" value="UVRD_HELICASE_ATP_BIND"/>
    <property type="match status" value="1"/>
</dbReference>
<accession>A0A9P1FFM3</accession>
<dbReference type="InterPro" id="IPR000212">
    <property type="entry name" value="DNA_helicase_UvrD/REP"/>
</dbReference>
<dbReference type="EMBL" id="CAMXCT010000001">
    <property type="protein sequence ID" value="CAI3972082.1"/>
    <property type="molecule type" value="Genomic_DNA"/>
</dbReference>
<feature type="coiled-coil region" evidence="11">
    <location>
        <begin position="1596"/>
        <end position="1630"/>
    </location>
</feature>
<dbReference type="SUPFAM" id="SSF52540">
    <property type="entry name" value="P-loop containing nucleoside triphosphate hydrolases"/>
    <property type="match status" value="2"/>
</dbReference>
<evidence type="ECO:0000256" key="12">
    <source>
        <dbReference type="SAM" id="MobiDB-lite"/>
    </source>
</evidence>
<evidence type="ECO:0000256" key="3">
    <source>
        <dbReference type="ARBA" id="ARBA00022801"/>
    </source>
</evidence>
<sequence>MLNDLNPPQRQAVTTLSGPLLVLAGAGTGKTRVVTYRIARLIQHGVRPEAILAVTFTNKAATEMQQRAGALLGKKRKERPEISTFHSLCVRVLRRRITALGYPEKFAIYDRGDQESLARGALREIKVSGEMLRPRDLLFFIGNWKNKGIRPQQALELARSDKEHLAASGYRRYQKALQAAGAVDFDDLLLCTEELFENHPDIRREEAARFTHLLVDEYQDTNGSQYRIIRALALGHRNLCVVGDDDQSIYGWRGAEVAHILRFKRDWPEATVVRLEDNYRSKAPILEVANRLIAFNQERHDKVLRPARQGGDKPHVLQFADEEGEAKYIAEDIQKLTRTNRVQPRDIAILFRTNEQPRAFEQELRRRDVPYVLVGGMSFFDRKEVRDIFSYLKLLVRPGDEVALLRIINVPQRGIGQTTVKKLLEQAVSSGQPLWDIVRKVDRNSNFPGPAVQGLTDLRETLDRIRNLVGKRPVDHIVREVISQFDYRREIERQYPNANDQELRWNAVEEVVNAAAQHEARYEEGSLEKFLDDISTNDRDDDKDTQLKRNAVALMTLHSAKGLEFPRVYMVGMEEGLLPHQRAISEDERQIDEERRLCYVGLTRAQDVLTLSLAQSRRKWGKSRTSIPSRFLFELLGKADNPAAARAMANQAAAANEICAVIAQVDWEGSAIGVVQSIRIGYTRRRRMTSTTALSFIHTSDWHLESPAGGIPEVPQGLRELFLEAPYMAAERVIETALENNVDFVALSGDVVDPQLAGPRAWLFLQEQFARLADRDIEVYWAGGRVDPPEAWPERLKLPDNVTVFPADEPARVMRSRGHEPVAEIIGQSRRGRKALDAELFTRRQTELPTIVIAHAKVDAEALEQESIDYWALGSKHRRATLFASRKIGHYCGSPQGRSPREHSAHGCTLVTTDDEGKLHTSFVPTDVLRWQNERLVVDDATTMADMEQMLGERMRSLVAAGGDIDTIVSWTISGSGSLISHVRRPGANAQLLNTLRRQYGEGSPAVWTATLDVDSTGTLDPSWYEQDSILGDFLRVLRDRQSDKQPLDLTEFIGESPLQEELETAVLIESKDQRQDVLRHVAALGAELLRGEAGKSTLMQFIRAVLYGFSPEHHLRYLPPVRGKKPGGKLRLDTSRGEFVVSRGNDPQADGPNAGLVKLVNSAGTVPTDIDVTTLLSEIDERTFHNIYAVGIRELQELGTLSDSAAAESLYNLTAGLDRVSLSDVVRELKHARRRLISPEGEPSRIAELIERRDELQLQIEELSTQPEEYLTLCGQRDDLEPKLREMQREATDIERQMRMIELALSLRPRWEARAETDGKITRMGEPRPVRPQVLDELKQLDEQLAEQRKESRELKHQREALQERFDLLDFNEALWDQSPRIEAASDHRELLEILQRQTGRLRQRLAKLDARAQQYRQRPGFKAPASQANPEGVTEKKLSELKKLSQSIAEQKKLVSRSEATAAKAKRRAADITAQLHDRLGTDPSDDLTAILEQSGDRVSQSRRRVHLDERLEKLGHEKNELEETSDRMIERQLLSGWALAGIGAMFIVGIASLLLLLVSTVLPIAEDTSTTLWLGIMGIGLLIAAVVVKISLEREARRQMNDVQEQLDTVHRQIAKLRDDRDELDAALPGGGGPLVMRLQNAEQQHSALEDLLPLDSQRKEAMAKEEAANERTATARGEVQTLEQLWQSELRQLGLPADWSPKQLSSLATGRKRLDRLTRQQERLREDLEIQEKSLASMSRRIAELVEAAELEAPSNNPLEQLAFLSRELAAQQGLAQQRDELRGELRQIDRQRSKLRRQKEETTRHRLDLLSAYECEDESQLSEAVAQRQRYENLLQRREELQREIAAALQQQFTEREISGLLDQFEVKQLEQQWDELTSSHSTCELQREELLEERGRIAERLSTLAESREQAESQLELGEVEIQLERAIGEWQALAVTDQLLGEIRDQYQRERQPETLREASGYFERLTGGAYRRVWTPLEEDVLLVDDADGNTVSVKVLSRGTREQLFLSLRLALVAAYARRDIHLPLVLDDLLVNFDNTRAKATAKLLKDFAAEGHQILLFTCHDHIVKLFRGLKVDVRRLPRNRDVPNKQPESLPTEERKVVEVPKPKVVEPPKPKQPEEPPPEEPTPIITVAEILATIEPEKPKVIVEETPVFEEPVLEKQPPFVATEEYEAAETVFPDDLRMRPLPHDDDGGDGDRDVSNRTRAVAFETWQGAKGLAEQELLAKARAFHERRKKRRVDGADSPAPRLWAAEAGEEFEGEFAERPGSGYRYPSDESLLADEVEGSAEGEVSDVEAEALKAKQREARQRKS</sequence>
<dbReference type="PANTHER" id="PTHR11070">
    <property type="entry name" value="UVRD / RECB / PCRA DNA HELICASE FAMILY MEMBER"/>
    <property type="match status" value="1"/>
</dbReference>
<evidence type="ECO:0000256" key="6">
    <source>
        <dbReference type="ARBA" id="ARBA00023235"/>
    </source>
</evidence>
<dbReference type="InterPro" id="IPR014016">
    <property type="entry name" value="UvrD-like_ATP-bd"/>
</dbReference>
<comment type="caution">
    <text evidence="16">The sequence shown here is derived from an EMBL/GenBank/DDBJ whole genome shotgun (WGS) entry which is preliminary data.</text>
</comment>
<dbReference type="InterPro" id="IPR013986">
    <property type="entry name" value="DExx_box_DNA_helicase_dom_sf"/>
</dbReference>
<comment type="catalytic activity">
    <reaction evidence="7">
        <text>Couples ATP hydrolysis with the unwinding of duplex DNA by translocating in the 3'-5' direction.</text>
        <dbReference type="EC" id="5.6.2.4"/>
    </reaction>
</comment>
<organism evidence="16">
    <name type="scientific">Cladocopium goreaui</name>
    <dbReference type="NCBI Taxonomy" id="2562237"/>
    <lineage>
        <taxon>Eukaryota</taxon>
        <taxon>Sar</taxon>
        <taxon>Alveolata</taxon>
        <taxon>Dinophyceae</taxon>
        <taxon>Suessiales</taxon>
        <taxon>Symbiodiniaceae</taxon>
        <taxon>Cladocopium</taxon>
    </lineage>
</organism>
<protein>
    <recommendedName>
        <fullName evidence="8">DNA 3'-5' helicase</fullName>
        <ecNumber evidence="8">5.6.2.4</ecNumber>
    </recommendedName>
</protein>
<keyword evidence="5 10" id="KW-0067">ATP-binding</keyword>
<dbReference type="GO" id="GO:0003677">
    <property type="term" value="F:DNA binding"/>
    <property type="evidence" value="ECO:0007669"/>
    <property type="project" value="InterPro"/>
</dbReference>
<dbReference type="GO" id="GO:0005829">
    <property type="term" value="C:cytosol"/>
    <property type="evidence" value="ECO:0007669"/>
    <property type="project" value="TreeGrafter"/>
</dbReference>
<feature type="coiled-coil region" evidence="11">
    <location>
        <begin position="1507"/>
        <end position="1534"/>
    </location>
</feature>
<evidence type="ECO:0000313" key="17">
    <source>
        <dbReference type="EMBL" id="CAL1125457.1"/>
    </source>
</evidence>
<keyword evidence="13" id="KW-0472">Membrane</keyword>
<evidence type="ECO:0000256" key="11">
    <source>
        <dbReference type="SAM" id="Coils"/>
    </source>
</evidence>
<feature type="coiled-coil region" evidence="11">
    <location>
        <begin position="1776"/>
        <end position="1856"/>
    </location>
</feature>
<dbReference type="InterPro" id="IPR027417">
    <property type="entry name" value="P-loop_NTPase"/>
</dbReference>
<dbReference type="InterPro" id="IPR014017">
    <property type="entry name" value="DNA_helicase_UvrD-like_C"/>
</dbReference>
<dbReference type="GO" id="GO:0005524">
    <property type="term" value="F:ATP binding"/>
    <property type="evidence" value="ECO:0007669"/>
    <property type="project" value="UniProtKB-UniRule"/>
</dbReference>
<dbReference type="CDD" id="cd17932">
    <property type="entry name" value="DEXQc_UvrD"/>
    <property type="match status" value="1"/>
</dbReference>
<gene>
    <name evidence="16" type="ORF">C1SCF055_LOCUS672</name>
</gene>
<keyword evidence="6" id="KW-0413">Isomerase</keyword>
<feature type="coiled-coil region" evidence="11">
    <location>
        <begin position="1332"/>
        <end position="1366"/>
    </location>
</feature>
<dbReference type="EMBL" id="CAMXCT030000001">
    <property type="protein sequence ID" value="CAL4759394.1"/>
    <property type="molecule type" value="Genomic_DNA"/>
</dbReference>
<proteinExistence type="inferred from homology"/>
<evidence type="ECO:0000256" key="13">
    <source>
        <dbReference type="SAM" id="Phobius"/>
    </source>
</evidence>
<evidence type="ECO:0000256" key="7">
    <source>
        <dbReference type="ARBA" id="ARBA00034617"/>
    </source>
</evidence>
<evidence type="ECO:0000256" key="10">
    <source>
        <dbReference type="PROSITE-ProRule" id="PRU00560"/>
    </source>
</evidence>
<keyword evidence="4 10" id="KW-0347">Helicase</keyword>
<dbReference type="OrthoDB" id="417752at2759"/>
<dbReference type="PROSITE" id="PS51217">
    <property type="entry name" value="UVRD_HELICASE_CTER"/>
    <property type="match status" value="1"/>
</dbReference>
<keyword evidence="13" id="KW-0812">Transmembrane</keyword>
<dbReference type="Proteomes" id="UP001152797">
    <property type="component" value="Unassembled WGS sequence"/>
</dbReference>
<evidence type="ECO:0000256" key="8">
    <source>
        <dbReference type="ARBA" id="ARBA00034808"/>
    </source>
</evidence>
<dbReference type="GO" id="GO:0043138">
    <property type="term" value="F:3'-5' DNA helicase activity"/>
    <property type="evidence" value="ECO:0007669"/>
    <property type="project" value="UniProtKB-EC"/>
</dbReference>
<dbReference type="Gene3D" id="1.10.10.160">
    <property type="match status" value="1"/>
</dbReference>
<reference evidence="16" key="1">
    <citation type="submission" date="2022-10" db="EMBL/GenBank/DDBJ databases">
        <authorList>
            <person name="Chen Y."/>
            <person name="Dougan E. K."/>
            <person name="Chan C."/>
            <person name="Rhodes N."/>
            <person name="Thang M."/>
        </authorList>
    </citation>
    <scope>NUCLEOTIDE SEQUENCE</scope>
</reference>